<protein>
    <recommendedName>
        <fullName evidence="3">Alpha-2,3-sialyltransferase (CST-I)</fullName>
    </recommendedName>
</protein>
<evidence type="ECO:0000313" key="2">
    <source>
        <dbReference type="Proteomes" id="UP000478892"/>
    </source>
</evidence>
<dbReference type="InterPro" id="IPR036715">
    <property type="entry name" value="A-2_3-sialylTrfase_sf"/>
</dbReference>
<proteinExistence type="predicted"/>
<gene>
    <name evidence="1" type="ORF">GO984_22145</name>
</gene>
<dbReference type="RefSeq" id="WP_157024718.1">
    <property type="nucleotide sequence ID" value="NZ_WQLV01000024.1"/>
</dbReference>
<dbReference type="AlphaFoldDB" id="A0A6L6WKZ8"/>
<reference evidence="1 2" key="1">
    <citation type="submission" date="2019-12" db="EMBL/GenBank/DDBJ databases">
        <authorList>
            <person name="Zhang Y.-J."/>
        </authorList>
    </citation>
    <scope>NUCLEOTIDE SEQUENCE [LARGE SCALE GENOMIC DNA]</scope>
    <source>
        <strain evidence="1 2">CY05</strain>
    </source>
</reference>
<sequence>MMDRRVVVAGNGPSIASLEPGCIQADDFIIRINNFFFEPRFFLGQRVDLAFMAGDPRVAPFMFETLHQCRADYDLRAWSSHNPRVVRAGQRRFGALYQPMRYRDSEIEAEVKTLIARYNRSPTTGVYAVLMAHAIGAQEIIMAGLDLYSTPQRYPYELGPHYRALMGQDLAARGIDSHLHHPQLDLDILKVLKTRDDVRLLRACDTPALKDLTDWAPVQGTPSLDQPRHSPPTDWAARSGFYSIELLKVLRRGSALLRQIRKES</sequence>
<organism evidence="1 2">
    <name type="scientific">Parasedimentitalea huanghaiensis</name>
    <dbReference type="NCBI Taxonomy" id="2682100"/>
    <lineage>
        <taxon>Bacteria</taxon>
        <taxon>Pseudomonadati</taxon>
        <taxon>Pseudomonadota</taxon>
        <taxon>Alphaproteobacteria</taxon>
        <taxon>Rhodobacterales</taxon>
        <taxon>Paracoccaceae</taxon>
        <taxon>Parasedimentitalea</taxon>
    </lineage>
</organism>
<dbReference type="Proteomes" id="UP000478892">
    <property type="component" value="Unassembled WGS sequence"/>
</dbReference>
<dbReference type="EMBL" id="WQLV01000024">
    <property type="protein sequence ID" value="MVO18516.1"/>
    <property type="molecule type" value="Genomic_DNA"/>
</dbReference>
<evidence type="ECO:0000313" key="1">
    <source>
        <dbReference type="EMBL" id="MVO18516.1"/>
    </source>
</evidence>
<keyword evidence="2" id="KW-1185">Reference proteome</keyword>
<dbReference type="Gene3D" id="3.90.1480.10">
    <property type="entry name" value="Alpha-2,3-sialyltransferase"/>
    <property type="match status" value="1"/>
</dbReference>
<dbReference type="SUPFAM" id="SSF102414">
    <property type="entry name" value="Alpha-2,3/8-sialyltransferase CstII"/>
    <property type="match status" value="1"/>
</dbReference>
<evidence type="ECO:0008006" key="3">
    <source>
        <dbReference type="Google" id="ProtNLM"/>
    </source>
</evidence>
<comment type="caution">
    <text evidence="1">The sequence shown here is derived from an EMBL/GenBank/DDBJ whole genome shotgun (WGS) entry which is preliminary data.</text>
</comment>
<name>A0A6L6WKZ8_9RHOB</name>
<accession>A0A6L6WKZ8</accession>